<accession>U5DQG5</accession>
<protein>
    <submittedName>
        <fullName evidence="2">Uncharacterized protein conserved in cyanobacteria</fullName>
    </submittedName>
</protein>
<comment type="caution">
    <text evidence="2">The sequence shown here is derived from an EMBL/GenBank/DDBJ whole genome shotgun (WGS) entry which is preliminary data.</text>
</comment>
<dbReference type="OrthoDB" id="509866at2"/>
<dbReference type="InterPro" id="IPR008538">
    <property type="entry name" value="Uma2"/>
</dbReference>
<proteinExistence type="predicted"/>
<dbReference type="InParanoid" id="U5DQG5"/>
<dbReference type="Gene3D" id="3.90.1570.10">
    <property type="entry name" value="tt1808, chain A"/>
    <property type="match status" value="1"/>
</dbReference>
<dbReference type="Proteomes" id="UP000016960">
    <property type="component" value="Unassembled WGS sequence"/>
</dbReference>
<name>U5DQG5_9CHRO</name>
<sequence>MHQTAATASDPRPFLWTRAAYYAMGESGLFDGKRVQLIAGEIVEMSPMGRPHALAVIKIVEYLRQLAGGDYHVQSQLPLALGNRSEPEPDAALIAGAASDYNDHPATAALIVEVSESTLAFDRAQKGSLYARHGIPEYWIVNLSDRQLEIYRTPIPDPAASSGWQYGDRQILAPDASAAPLARPDAAIAVCNLLPQPAA</sequence>
<feature type="domain" description="Putative restriction endonuclease" evidence="1">
    <location>
        <begin position="31"/>
        <end position="154"/>
    </location>
</feature>
<dbReference type="STRING" id="582515.KR51_00014660"/>
<dbReference type="PANTHER" id="PTHR35400">
    <property type="entry name" value="SLR1083 PROTEIN"/>
    <property type="match status" value="1"/>
</dbReference>
<dbReference type="InterPro" id="IPR012296">
    <property type="entry name" value="Nuclease_put_TT1808"/>
</dbReference>
<keyword evidence="3" id="KW-1185">Reference proteome</keyword>
<gene>
    <name evidence="2" type="ORF">KR51_00014660</name>
</gene>
<dbReference type="CDD" id="cd06260">
    <property type="entry name" value="DUF820-like"/>
    <property type="match status" value="1"/>
</dbReference>
<dbReference type="AlphaFoldDB" id="U5DQG5"/>
<evidence type="ECO:0000259" key="1">
    <source>
        <dbReference type="Pfam" id="PF05685"/>
    </source>
</evidence>
<dbReference type="Pfam" id="PF05685">
    <property type="entry name" value="Uma2"/>
    <property type="match status" value="1"/>
</dbReference>
<dbReference type="InterPro" id="IPR011335">
    <property type="entry name" value="Restrct_endonuc-II-like"/>
</dbReference>
<dbReference type="EMBL" id="ASSJ01000036">
    <property type="protein sequence ID" value="ERN41930.1"/>
    <property type="molecule type" value="Genomic_DNA"/>
</dbReference>
<dbReference type="SUPFAM" id="SSF52980">
    <property type="entry name" value="Restriction endonuclease-like"/>
    <property type="match status" value="1"/>
</dbReference>
<evidence type="ECO:0000313" key="3">
    <source>
        <dbReference type="Proteomes" id="UP000016960"/>
    </source>
</evidence>
<organism evidence="2 3">
    <name type="scientific">Rubidibacter lacunae KORDI 51-2</name>
    <dbReference type="NCBI Taxonomy" id="582515"/>
    <lineage>
        <taxon>Bacteria</taxon>
        <taxon>Bacillati</taxon>
        <taxon>Cyanobacteriota</taxon>
        <taxon>Cyanophyceae</taxon>
        <taxon>Oscillatoriophycideae</taxon>
        <taxon>Chroococcales</taxon>
        <taxon>Aphanothecaceae</taxon>
        <taxon>Rubidibacter</taxon>
    </lineage>
</organism>
<dbReference type="eggNOG" id="COG4636">
    <property type="taxonomic scope" value="Bacteria"/>
</dbReference>
<reference evidence="2 3" key="1">
    <citation type="submission" date="2013-05" db="EMBL/GenBank/DDBJ databases">
        <title>Draft genome sequence of Rubidibacter lacunae KORDI 51-2.</title>
        <authorList>
            <person name="Choi D.H."/>
            <person name="Noh J.H."/>
            <person name="Kwon K.-K."/>
            <person name="Lee J.-H."/>
            <person name="Ryu J.-Y."/>
        </authorList>
    </citation>
    <scope>NUCLEOTIDE SEQUENCE [LARGE SCALE GENOMIC DNA]</scope>
    <source>
        <strain evidence="2 3">KORDI 51-2</strain>
    </source>
</reference>
<evidence type="ECO:0000313" key="2">
    <source>
        <dbReference type="EMBL" id="ERN41930.1"/>
    </source>
</evidence>
<dbReference type="RefSeq" id="WP_022606085.1">
    <property type="nucleotide sequence ID" value="NZ_ASSJ01000036.1"/>
</dbReference>
<dbReference type="PANTHER" id="PTHR35400:SF1">
    <property type="entry name" value="SLR1083 PROTEIN"/>
    <property type="match status" value="1"/>
</dbReference>